<evidence type="ECO:0000313" key="1">
    <source>
        <dbReference type="Proteomes" id="UP000887565"/>
    </source>
</evidence>
<reference evidence="2" key="1">
    <citation type="submission" date="2022-11" db="UniProtKB">
        <authorList>
            <consortium name="WormBaseParasite"/>
        </authorList>
    </citation>
    <scope>IDENTIFICATION</scope>
</reference>
<proteinExistence type="predicted"/>
<evidence type="ECO:0000313" key="2">
    <source>
        <dbReference type="WBParaSite" id="nRc.2.0.1.t27352-RA"/>
    </source>
</evidence>
<keyword evidence="1" id="KW-1185">Reference proteome</keyword>
<accession>A0A915JMM9</accession>
<sequence>MNKIILTNSVCGALEVLALFRNPAASATCILVGVFSEWANRLTDDGWAENFNDKCRLCAEDEKDPVEIVIEFIRSLIKESGATTALAADLDPLEDEADDAKEFELVLLDKPPGVRWAIGVPVPVELLGLQFGILARPRPRPFPVEDI</sequence>
<dbReference type="Proteomes" id="UP000887565">
    <property type="component" value="Unplaced"/>
</dbReference>
<dbReference type="AlphaFoldDB" id="A0A915JMM9"/>
<protein>
    <submittedName>
        <fullName evidence="2">Uncharacterized protein</fullName>
    </submittedName>
</protein>
<name>A0A915JMM9_ROMCU</name>
<dbReference type="WBParaSite" id="nRc.2.0.1.t27352-RA">
    <property type="protein sequence ID" value="nRc.2.0.1.t27352-RA"/>
    <property type="gene ID" value="nRc.2.0.1.g27352"/>
</dbReference>
<organism evidence="1 2">
    <name type="scientific">Romanomermis culicivorax</name>
    <name type="common">Nematode worm</name>
    <dbReference type="NCBI Taxonomy" id="13658"/>
    <lineage>
        <taxon>Eukaryota</taxon>
        <taxon>Metazoa</taxon>
        <taxon>Ecdysozoa</taxon>
        <taxon>Nematoda</taxon>
        <taxon>Enoplea</taxon>
        <taxon>Dorylaimia</taxon>
        <taxon>Mermithida</taxon>
        <taxon>Mermithoidea</taxon>
        <taxon>Mermithidae</taxon>
        <taxon>Romanomermis</taxon>
    </lineage>
</organism>